<sequence length="135" mass="15100">MEDGALWLTDPEQNHSCTDCDDIDNSTEQVLARQIYMRNAQGLREDPIPASIAHQRSLTVISNVAASAQQDQLIKMKFPNKRTAKKTYQNNAFYNFVDEESVHTQDTLESDSDASVTTEELADLPEEGDSGYESV</sequence>
<evidence type="ECO:0000256" key="1">
    <source>
        <dbReference type="SAM" id="MobiDB-lite"/>
    </source>
</evidence>
<protein>
    <submittedName>
        <fullName evidence="2">Uncharacterized protein</fullName>
    </submittedName>
</protein>
<accession>A0AA39HEG3</accession>
<dbReference type="Proteomes" id="UP001175271">
    <property type="component" value="Unassembled WGS sequence"/>
</dbReference>
<evidence type="ECO:0000313" key="2">
    <source>
        <dbReference type="EMBL" id="KAK0404350.1"/>
    </source>
</evidence>
<dbReference type="EMBL" id="JAUCMV010000004">
    <property type="protein sequence ID" value="KAK0404350.1"/>
    <property type="molecule type" value="Genomic_DNA"/>
</dbReference>
<comment type="caution">
    <text evidence="2">The sequence shown here is derived from an EMBL/GenBank/DDBJ whole genome shotgun (WGS) entry which is preliminary data.</text>
</comment>
<keyword evidence="3" id="KW-1185">Reference proteome</keyword>
<feature type="region of interest" description="Disordered" evidence="1">
    <location>
        <begin position="103"/>
        <end position="135"/>
    </location>
</feature>
<feature type="compositionally biased region" description="Acidic residues" evidence="1">
    <location>
        <begin position="120"/>
        <end position="135"/>
    </location>
</feature>
<organism evidence="2 3">
    <name type="scientific">Steinernema hermaphroditum</name>
    <dbReference type="NCBI Taxonomy" id="289476"/>
    <lineage>
        <taxon>Eukaryota</taxon>
        <taxon>Metazoa</taxon>
        <taxon>Ecdysozoa</taxon>
        <taxon>Nematoda</taxon>
        <taxon>Chromadorea</taxon>
        <taxon>Rhabditida</taxon>
        <taxon>Tylenchina</taxon>
        <taxon>Panagrolaimomorpha</taxon>
        <taxon>Strongyloidoidea</taxon>
        <taxon>Steinernematidae</taxon>
        <taxon>Steinernema</taxon>
    </lineage>
</organism>
<name>A0AA39HEG3_9BILA</name>
<reference evidence="2" key="1">
    <citation type="submission" date="2023-06" db="EMBL/GenBank/DDBJ databases">
        <title>Genomic analysis of the entomopathogenic nematode Steinernema hermaphroditum.</title>
        <authorList>
            <person name="Schwarz E.M."/>
            <person name="Heppert J.K."/>
            <person name="Baniya A."/>
            <person name="Schwartz H.T."/>
            <person name="Tan C.-H."/>
            <person name="Antoshechkin I."/>
            <person name="Sternberg P.W."/>
            <person name="Goodrich-Blair H."/>
            <person name="Dillman A.R."/>
        </authorList>
    </citation>
    <scope>NUCLEOTIDE SEQUENCE</scope>
    <source>
        <strain evidence="2">PS9179</strain>
        <tissue evidence="2">Whole animal</tissue>
    </source>
</reference>
<evidence type="ECO:0000313" key="3">
    <source>
        <dbReference type="Proteomes" id="UP001175271"/>
    </source>
</evidence>
<gene>
    <name evidence="2" type="ORF">QR680_017414</name>
</gene>
<proteinExistence type="predicted"/>
<dbReference type="AlphaFoldDB" id="A0AA39HEG3"/>